<sequence length="97" mass="9827">MDVTGAGTVGGAGAVRPVHLAKPAAVNAAPAPGVQVPRDEVQISDAARSLSAAQIDPQVRAARLAEIKSAIEAGTYDSPQRLEAAIDKMIAAWSRGA</sequence>
<dbReference type="Pfam" id="PF04316">
    <property type="entry name" value="FlgM"/>
    <property type="match status" value="1"/>
</dbReference>
<accession>A0A517SE73</accession>
<dbReference type="AlphaFoldDB" id="A0A517SE73"/>
<evidence type="ECO:0000313" key="3">
    <source>
        <dbReference type="Proteomes" id="UP000315700"/>
    </source>
</evidence>
<dbReference type="InterPro" id="IPR035890">
    <property type="entry name" value="Anti-sigma-28_factor_FlgM_sf"/>
</dbReference>
<dbReference type="InterPro" id="IPR031316">
    <property type="entry name" value="FlgM_C"/>
</dbReference>
<organism evidence="2 3">
    <name type="scientific">Caulifigura coniformis</name>
    <dbReference type="NCBI Taxonomy" id="2527983"/>
    <lineage>
        <taxon>Bacteria</taxon>
        <taxon>Pseudomonadati</taxon>
        <taxon>Planctomycetota</taxon>
        <taxon>Planctomycetia</taxon>
        <taxon>Planctomycetales</taxon>
        <taxon>Planctomycetaceae</taxon>
        <taxon>Caulifigura</taxon>
    </lineage>
</organism>
<name>A0A517SE73_9PLAN</name>
<feature type="domain" description="Anti-sigma-28 factor FlgM C-terminal" evidence="1">
    <location>
        <begin position="39"/>
        <end position="77"/>
    </location>
</feature>
<protein>
    <submittedName>
        <fullName evidence="2">Anti-sigma-28 factor, FlgM</fullName>
    </submittedName>
</protein>
<keyword evidence="3" id="KW-1185">Reference proteome</keyword>
<reference evidence="2 3" key="1">
    <citation type="submission" date="2019-02" db="EMBL/GenBank/DDBJ databases">
        <title>Deep-cultivation of Planctomycetes and their phenomic and genomic characterization uncovers novel biology.</title>
        <authorList>
            <person name="Wiegand S."/>
            <person name="Jogler M."/>
            <person name="Boedeker C."/>
            <person name="Pinto D."/>
            <person name="Vollmers J."/>
            <person name="Rivas-Marin E."/>
            <person name="Kohn T."/>
            <person name="Peeters S.H."/>
            <person name="Heuer A."/>
            <person name="Rast P."/>
            <person name="Oberbeckmann S."/>
            <person name="Bunk B."/>
            <person name="Jeske O."/>
            <person name="Meyerdierks A."/>
            <person name="Storesund J.E."/>
            <person name="Kallscheuer N."/>
            <person name="Luecker S."/>
            <person name="Lage O.M."/>
            <person name="Pohl T."/>
            <person name="Merkel B.J."/>
            <person name="Hornburger P."/>
            <person name="Mueller R.-W."/>
            <person name="Bruemmer F."/>
            <person name="Labrenz M."/>
            <person name="Spormann A.M."/>
            <person name="Op den Camp H."/>
            <person name="Overmann J."/>
            <person name="Amann R."/>
            <person name="Jetten M.S.M."/>
            <person name="Mascher T."/>
            <person name="Medema M.H."/>
            <person name="Devos D.P."/>
            <person name="Kaster A.-K."/>
            <person name="Ovreas L."/>
            <person name="Rohde M."/>
            <person name="Galperin M.Y."/>
            <person name="Jogler C."/>
        </authorList>
    </citation>
    <scope>NUCLEOTIDE SEQUENCE [LARGE SCALE GENOMIC DNA]</scope>
    <source>
        <strain evidence="2 3">Pan44</strain>
    </source>
</reference>
<gene>
    <name evidence="2" type="ORF">Pan44_24590</name>
</gene>
<evidence type="ECO:0000259" key="1">
    <source>
        <dbReference type="Pfam" id="PF04316"/>
    </source>
</evidence>
<dbReference type="KEGG" id="ccos:Pan44_24590"/>
<dbReference type="SUPFAM" id="SSF101498">
    <property type="entry name" value="Anti-sigma factor FlgM"/>
    <property type="match status" value="1"/>
</dbReference>
<evidence type="ECO:0000313" key="2">
    <source>
        <dbReference type="EMBL" id="QDT54426.1"/>
    </source>
</evidence>
<dbReference type="EMBL" id="CP036271">
    <property type="protein sequence ID" value="QDT54426.1"/>
    <property type="molecule type" value="Genomic_DNA"/>
</dbReference>
<dbReference type="Proteomes" id="UP000315700">
    <property type="component" value="Chromosome"/>
</dbReference>
<proteinExistence type="predicted"/>
<dbReference type="InParanoid" id="A0A517SE73"/>